<organism evidence="2 3">
    <name type="scientific">Albula glossodonta</name>
    <name type="common">roundjaw bonefish</name>
    <dbReference type="NCBI Taxonomy" id="121402"/>
    <lineage>
        <taxon>Eukaryota</taxon>
        <taxon>Metazoa</taxon>
        <taxon>Chordata</taxon>
        <taxon>Craniata</taxon>
        <taxon>Vertebrata</taxon>
        <taxon>Euteleostomi</taxon>
        <taxon>Actinopterygii</taxon>
        <taxon>Neopterygii</taxon>
        <taxon>Teleostei</taxon>
        <taxon>Albuliformes</taxon>
        <taxon>Albulidae</taxon>
        <taxon>Albula</taxon>
    </lineage>
</organism>
<keyword evidence="3" id="KW-1185">Reference proteome</keyword>
<comment type="caution">
    <text evidence="2">The sequence shown here is derived from an EMBL/GenBank/DDBJ whole genome shotgun (WGS) entry which is preliminary data.</text>
</comment>
<name>A0A8T2NDH9_9TELE</name>
<proteinExistence type="predicted"/>
<evidence type="ECO:0000313" key="3">
    <source>
        <dbReference type="Proteomes" id="UP000824540"/>
    </source>
</evidence>
<protein>
    <submittedName>
        <fullName evidence="2">Uncharacterized protein</fullName>
    </submittedName>
</protein>
<accession>A0A8T2NDH9</accession>
<evidence type="ECO:0000256" key="1">
    <source>
        <dbReference type="SAM" id="MobiDB-lite"/>
    </source>
</evidence>
<dbReference type="Proteomes" id="UP000824540">
    <property type="component" value="Unassembled WGS sequence"/>
</dbReference>
<feature type="region of interest" description="Disordered" evidence="1">
    <location>
        <begin position="1"/>
        <end position="35"/>
    </location>
</feature>
<reference evidence="2" key="1">
    <citation type="thesis" date="2021" institute="BYU ScholarsArchive" country="Provo, UT, USA">
        <title>Applications of and Algorithms for Genome Assembly and Genomic Analyses with an Emphasis on Marine Teleosts.</title>
        <authorList>
            <person name="Pickett B.D."/>
        </authorList>
    </citation>
    <scope>NUCLEOTIDE SEQUENCE</scope>
    <source>
        <strain evidence="2">HI-2016</strain>
    </source>
</reference>
<gene>
    <name evidence="2" type="ORF">JZ751_028780</name>
</gene>
<sequence>MNSVELKGAFSKEEDPSRGEAMTSGSPTAVATDTADTCGDLSLCNRWKYLDDGRKDQTAELERALL</sequence>
<dbReference type="EMBL" id="JAFBMS010000089">
    <property type="protein sequence ID" value="KAG9337360.1"/>
    <property type="molecule type" value="Genomic_DNA"/>
</dbReference>
<evidence type="ECO:0000313" key="2">
    <source>
        <dbReference type="EMBL" id="KAG9337360.1"/>
    </source>
</evidence>
<feature type="compositionally biased region" description="Polar residues" evidence="1">
    <location>
        <begin position="23"/>
        <end position="35"/>
    </location>
</feature>
<dbReference type="AlphaFoldDB" id="A0A8T2NDH9"/>